<dbReference type="SFLD" id="SFLDS00005">
    <property type="entry name" value="Isoprenoid_Synthase_Type_I"/>
    <property type="match status" value="1"/>
</dbReference>
<dbReference type="Gene3D" id="1.10.600.10">
    <property type="entry name" value="Farnesyl Diphosphate Synthase"/>
    <property type="match status" value="1"/>
</dbReference>
<dbReference type="InterPro" id="IPR000092">
    <property type="entry name" value="Polyprenyl_synt"/>
</dbReference>
<evidence type="ECO:0000256" key="1">
    <source>
        <dbReference type="ARBA" id="ARBA00001946"/>
    </source>
</evidence>
<dbReference type="CDD" id="cd00685">
    <property type="entry name" value="Trans_IPPS_HT"/>
    <property type="match status" value="1"/>
</dbReference>
<evidence type="ECO:0000256" key="3">
    <source>
        <dbReference type="ARBA" id="ARBA00022679"/>
    </source>
</evidence>
<evidence type="ECO:0000256" key="5">
    <source>
        <dbReference type="ARBA" id="ARBA00022842"/>
    </source>
</evidence>
<evidence type="ECO:0000313" key="8">
    <source>
        <dbReference type="Proteomes" id="UP001500063"/>
    </source>
</evidence>
<gene>
    <name evidence="7" type="ORF">GCM10010319_62530</name>
</gene>
<keyword evidence="5" id="KW-0460">Magnesium</keyword>
<evidence type="ECO:0000256" key="6">
    <source>
        <dbReference type="RuleBase" id="RU004466"/>
    </source>
</evidence>
<dbReference type="InterPro" id="IPR033749">
    <property type="entry name" value="Polyprenyl_synt_CS"/>
</dbReference>
<organism evidence="7 8">
    <name type="scientific">Streptomyces blastmyceticus</name>
    <dbReference type="NCBI Taxonomy" id="68180"/>
    <lineage>
        <taxon>Bacteria</taxon>
        <taxon>Bacillati</taxon>
        <taxon>Actinomycetota</taxon>
        <taxon>Actinomycetes</taxon>
        <taxon>Kitasatosporales</taxon>
        <taxon>Streptomycetaceae</taxon>
        <taxon>Streptomyces</taxon>
    </lineage>
</organism>
<dbReference type="Proteomes" id="UP001500063">
    <property type="component" value="Unassembled WGS sequence"/>
</dbReference>
<dbReference type="PANTHER" id="PTHR12001">
    <property type="entry name" value="GERANYLGERANYL PYROPHOSPHATE SYNTHASE"/>
    <property type="match status" value="1"/>
</dbReference>
<evidence type="ECO:0000256" key="4">
    <source>
        <dbReference type="ARBA" id="ARBA00022723"/>
    </source>
</evidence>
<accession>A0ABN0XX39</accession>
<proteinExistence type="inferred from homology"/>
<dbReference type="Pfam" id="PF00348">
    <property type="entry name" value="polyprenyl_synt"/>
    <property type="match status" value="1"/>
</dbReference>
<name>A0ABN0XX39_9ACTN</name>
<dbReference type="PANTHER" id="PTHR12001:SF85">
    <property type="entry name" value="SHORT CHAIN ISOPRENYL DIPHOSPHATE SYNTHASE"/>
    <property type="match status" value="1"/>
</dbReference>
<evidence type="ECO:0000313" key="7">
    <source>
        <dbReference type="EMBL" id="GAA0375482.1"/>
    </source>
</evidence>
<dbReference type="PROSITE" id="PS00444">
    <property type="entry name" value="POLYPRENYL_SYNTHASE_2"/>
    <property type="match status" value="1"/>
</dbReference>
<sequence>MPPDVLDAGLMRKAVDTVLEDFLAGKTEFAGQPITAQLMGAFAEFMSGGKRIRPLLALTGWRAVGGERGNGSIVRVAASLEMFHAFALIHDDIMDDSDTRRGRPTIHRALSGIHGSDHSGQFGRSSAILLGDLAFTWADELLHTAGLTPVQYAALLPLITEMRTEVMLGQYLDLCATGELSDDVEATMTVNRYKTAKYTVERPLHIGAAMAGAGPEAMAACTAYAVPLGEAFQLRDDLLGVYGDVMDTGKSRLDDLRAGKNTTLVALALRASDAAQAARLRALIGDPFLEEAGAEEVRAVFAATGAREAVERLIDDRYQQALRALDTAPFAPEATATLENLARTATRRTS</sequence>
<dbReference type="SUPFAM" id="SSF48576">
    <property type="entry name" value="Terpenoid synthases"/>
    <property type="match status" value="1"/>
</dbReference>
<dbReference type="EMBL" id="BAAABW010000033">
    <property type="protein sequence ID" value="GAA0375482.1"/>
    <property type="molecule type" value="Genomic_DNA"/>
</dbReference>
<evidence type="ECO:0000256" key="2">
    <source>
        <dbReference type="ARBA" id="ARBA00006706"/>
    </source>
</evidence>
<dbReference type="SFLD" id="SFLDG01017">
    <property type="entry name" value="Polyprenyl_Transferase_Like"/>
    <property type="match status" value="1"/>
</dbReference>
<comment type="similarity">
    <text evidence="2 6">Belongs to the FPP/GGPP synthase family.</text>
</comment>
<dbReference type="InterPro" id="IPR008949">
    <property type="entry name" value="Isoprenoid_synthase_dom_sf"/>
</dbReference>
<protein>
    <submittedName>
        <fullName evidence="7">Polyprenyl synthetase family protein</fullName>
    </submittedName>
</protein>
<dbReference type="PROSITE" id="PS00723">
    <property type="entry name" value="POLYPRENYL_SYNTHASE_1"/>
    <property type="match status" value="1"/>
</dbReference>
<keyword evidence="3 6" id="KW-0808">Transferase</keyword>
<keyword evidence="4" id="KW-0479">Metal-binding</keyword>
<comment type="cofactor">
    <cofactor evidence="1">
        <name>Mg(2+)</name>
        <dbReference type="ChEBI" id="CHEBI:18420"/>
    </cofactor>
</comment>
<reference evidence="7 8" key="1">
    <citation type="journal article" date="2019" name="Int. J. Syst. Evol. Microbiol.">
        <title>The Global Catalogue of Microorganisms (GCM) 10K type strain sequencing project: providing services to taxonomists for standard genome sequencing and annotation.</title>
        <authorList>
            <consortium name="The Broad Institute Genomics Platform"/>
            <consortium name="The Broad Institute Genome Sequencing Center for Infectious Disease"/>
            <person name="Wu L."/>
            <person name="Ma J."/>
        </authorList>
    </citation>
    <scope>NUCLEOTIDE SEQUENCE [LARGE SCALE GENOMIC DNA]</scope>
    <source>
        <strain evidence="7 8">JCM 4565</strain>
    </source>
</reference>
<keyword evidence="8" id="KW-1185">Reference proteome</keyword>
<comment type="caution">
    <text evidence="7">The sequence shown here is derived from an EMBL/GenBank/DDBJ whole genome shotgun (WGS) entry which is preliminary data.</text>
</comment>